<dbReference type="EMBL" id="ABCK01000001">
    <property type="protein sequence ID" value="EDM29438.1"/>
    <property type="molecule type" value="Genomic_DNA"/>
</dbReference>
<accession>A6DF58</accession>
<dbReference type="ESTHER" id="9bact-a6df58">
    <property type="family name" value="A85-Feruloyl-Esterase"/>
</dbReference>
<dbReference type="SUPFAM" id="SSF53474">
    <property type="entry name" value="alpha/beta-Hydrolases"/>
    <property type="match status" value="1"/>
</dbReference>
<dbReference type="Proteomes" id="UP000004947">
    <property type="component" value="Unassembled WGS sequence"/>
</dbReference>
<keyword evidence="3" id="KW-1185">Reference proteome</keyword>
<dbReference type="RefSeq" id="WP_007276560.1">
    <property type="nucleotide sequence ID" value="NZ_ABCK01000001.1"/>
</dbReference>
<dbReference type="AlphaFoldDB" id="A6DF58"/>
<reference evidence="2 3" key="1">
    <citation type="journal article" date="2010" name="J. Bacteriol.">
        <title>Genome sequence of Lentisphaera araneosa HTCC2155T, the type species of the order Lentisphaerales in the phylum Lentisphaerae.</title>
        <authorList>
            <person name="Thrash J.C."/>
            <person name="Cho J.C."/>
            <person name="Vergin K.L."/>
            <person name="Morris R.M."/>
            <person name="Giovannoni S.J."/>
        </authorList>
    </citation>
    <scope>NUCLEOTIDE SEQUENCE [LARGE SCALE GENOMIC DNA]</scope>
    <source>
        <strain evidence="2 3">HTCC2155</strain>
    </source>
</reference>
<dbReference type="PANTHER" id="PTHR48098:SF1">
    <property type="entry name" value="DIACYLGLYCEROL ACYLTRANSFERASE_MYCOLYLTRANSFERASE AG85A"/>
    <property type="match status" value="1"/>
</dbReference>
<comment type="caution">
    <text evidence="2">The sequence shown here is derived from an EMBL/GenBank/DDBJ whole genome shotgun (WGS) entry which is preliminary data.</text>
</comment>
<gene>
    <name evidence="2" type="ORF">LNTAR_16848</name>
</gene>
<dbReference type="Gene3D" id="3.40.50.1820">
    <property type="entry name" value="alpha/beta hydrolase"/>
    <property type="match status" value="1"/>
</dbReference>
<name>A6DF58_9BACT</name>
<dbReference type="OrthoDB" id="9803578at2"/>
<dbReference type="GO" id="GO:0016747">
    <property type="term" value="F:acyltransferase activity, transferring groups other than amino-acyl groups"/>
    <property type="evidence" value="ECO:0007669"/>
    <property type="project" value="TreeGrafter"/>
</dbReference>
<evidence type="ECO:0000256" key="1">
    <source>
        <dbReference type="SAM" id="SignalP"/>
    </source>
</evidence>
<evidence type="ECO:0000313" key="2">
    <source>
        <dbReference type="EMBL" id="EDM29438.1"/>
    </source>
</evidence>
<keyword evidence="1" id="KW-0732">Signal</keyword>
<dbReference type="eggNOG" id="COG0627">
    <property type="taxonomic scope" value="Bacteria"/>
</dbReference>
<dbReference type="STRING" id="313628.LNTAR_16848"/>
<dbReference type="Pfam" id="PF00756">
    <property type="entry name" value="Esterase"/>
    <property type="match status" value="1"/>
</dbReference>
<dbReference type="InterPro" id="IPR029058">
    <property type="entry name" value="AB_hydrolase_fold"/>
</dbReference>
<sequence length="311" mass="35066">MKLISLFIFFLISLTSFADLAIDRVKFNWLNKVEKSAHGAVHHTLFSKANNAEVGFYVYLPDHYENNPQAHYPVIYSLHGGGGDESKNLGRIHILKKAMELKLIPPSIMVFPNGAKSSAYLDSHDGSLKIKTMILKEIIPYVDDKFRTIPEARARAVHGFSMGGTGSCYLAFTHPEMFSSMTNFAGSGNMRVNFDPAAKDAHTKVRYFSNKKNMLGNDAQFWKENAGYYAIEKRQDYIRKKLGVRIVFGKKDKGIKGAEQLSAFLKSLNIPHDFVLHEGGHNWGTEQNGLDTMKFHSKHFMLSDQEKALLT</sequence>
<protein>
    <submittedName>
        <fullName evidence="2">Putative esterase</fullName>
    </submittedName>
</protein>
<feature type="signal peptide" evidence="1">
    <location>
        <begin position="1"/>
        <end position="18"/>
    </location>
</feature>
<evidence type="ECO:0000313" key="3">
    <source>
        <dbReference type="Proteomes" id="UP000004947"/>
    </source>
</evidence>
<dbReference type="PANTHER" id="PTHR48098">
    <property type="entry name" value="ENTEROCHELIN ESTERASE-RELATED"/>
    <property type="match status" value="1"/>
</dbReference>
<proteinExistence type="predicted"/>
<dbReference type="InterPro" id="IPR000801">
    <property type="entry name" value="Esterase-like"/>
</dbReference>
<dbReference type="InterPro" id="IPR050583">
    <property type="entry name" value="Mycobacterial_A85_antigen"/>
</dbReference>
<feature type="chain" id="PRO_5002691049" evidence="1">
    <location>
        <begin position="19"/>
        <end position="311"/>
    </location>
</feature>
<organism evidence="2 3">
    <name type="scientific">Lentisphaera araneosa HTCC2155</name>
    <dbReference type="NCBI Taxonomy" id="313628"/>
    <lineage>
        <taxon>Bacteria</taxon>
        <taxon>Pseudomonadati</taxon>
        <taxon>Lentisphaerota</taxon>
        <taxon>Lentisphaeria</taxon>
        <taxon>Lentisphaerales</taxon>
        <taxon>Lentisphaeraceae</taxon>
        <taxon>Lentisphaera</taxon>
    </lineage>
</organism>